<feature type="chain" id="PRO_5021312151" description="FAD-binding PCMH-type domain-containing protein" evidence="5">
    <location>
        <begin position="25"/>
        <end position="469"/>
    </location>
</feature>
<dbReference type="OrthoDB" id="2151789at2759"/>
<dbReference type="EMBL" id="SEOQ01000154">
    <property type="protein sequence ID" value="TFY68762.1"/>
    <property type="molecule type" value="Genomic_DNA"/>
</dbReference>
<accession>A0A4Y9Z2M0</accession>
<keyword evidence="8" id="KW-1185">Reference proteome</keyword>
<protein>
    <recommendedName>
        <fullName evidence="6">FAD-binding PCMH-type domain-containing protein</fullName>
    </recommendedName>
</protein>
<dbReference type="InterPro" id="IPR016169">
    <property type="entry name" value="FAD-bd_PCMH_sub2"/>
</dbReference>
<organism evidence="7 8">
    <name type="scientific">Dentipellis fragilis</name>
    <dbReference type="NCBI Taxonomy" id="205917"/>
    <lineage>
        <taxon>Eukaryota</taxon>
        <taxon>Fungi</taxon>
        <taxon>Dikarya</taxon>
        <taxon>Basidiomycota</taxon>
        <taxon>Agaricomycotina</taxon>
        <taxon>Agaricomycetes</taxon>
        <taxon>Russulales</taxon>
        <taxon>Hericiaceae</taxon>
        <taxon>Dentipellis</taxon>
    </lineage>
</organism>
<dbReference type="PANTHER" id="PTHR42973:SF13">
    <property type="entry name" value="FAD-BINDING PCMH-TYPE DOMAIN-CONTAINING PROTEIN"/>
    <property type="match status" value="1"/>
</dbReference>
<dbReference type="InterPro" id="IPR050416">
    <property type="entry name" value="FAD-linked_Oxidoreductase"/>
</dbReference>
<keyword evidence="5" id="KW-0732">Signal</keyword>
<feature type="signal peptide" evidence="5">
    <location>
        <begin position="1"/>
        <end position="24"/>
    </location>
</feature>
<gene>
    <name evidence="7" type="ORF">EVG20_g3432</name>
</gene>
<dbReference type="STRING" id="205917.A0A4Y9Z2M0"/>
<keyword evidence="2" id="KW-0285">Flavoprotein</keyword>
<evidence type="ECO:0000256" key="1">
    <source>
        <dbReference type="ARBA" id="ARBA00005466"/>
    </source>
</evidence>
<evidence type="ECO:0000256" key="4">
    <source>
        <dbReference type="ARBA" id="ARBA00023002"/>
    </source>
</evidence>
<dbReference type="SUPFAM" id="SSF56176">
    <property type="entry name" value="FAD-binding/transporter-associated domain-like"/>
    <property type="match status" value="1"/>
</dbReference>
<evidence type="ECO:0000256" key="5">
    <source>
        <dbReference type="SAM" id="SignalP"/>
    </source>
</evidence>
<comment type="similarity">
    <text evidence="1">Belongs to the oxygen-dependent FAD-linked oxidoreductase family.</text>
</comment>
<reference evidence="7 8" key="1">
    <citation type="submission" date="2019-02" db="EMBL/GenBank/DDBJ databases">
        <title>Genome sequencing of the rare red list fungi Dentipellis fragilis.</title>
        <authorList>
            <person name="Buettner E."/>
            <person name="Kellner H."/>
        </authorList>
    </citation>
    <scope>NUCLEOTIDE SEQUENCE [LARGE SCALE GENOMIC DNA]</scope>
    <source>
        <strain evidence="7 8">DSM 105465</strain>
    </source>
</reference>
<dbReference type="GO" id="GO:0016491">
    <property type="term" value="F:oxidoreductase activity"/>
    <property type="evidence" value="ECO:0007669"/>
    <property type="project" value="UniProtKB-KW"/>
</dbReference>
<dbReference type="Gene3D" id="3.30.465.10">
    <property type="match status" value="1"/>
</dbReference>
<comment type="caution">
    <text evidence="7">The sequence shown here is derived from an EMBL/GenBank/DDBJ whole genome shotgun (WGS) entry which is preliminary data.</text>
</comment>
<sequence length="469" mass="49332">MVAQKLTAALLFLAASFAPSPAHGASSILTVCHSIAKEISSSSSVYYPGSSNYGFDVSHWSNLSSHSAVCSVEPGSAADLRVLGKSRAPFAIKGGGHTTNPGFSSTNGVQISMTRFSNVVYDASSQTVEIGSGLVWGDVYAALEPHSVNVVGGRVATVGVAGLILGGGMSYNTNQYGLSIDNVVAYELVLPNGKVTTVTSKDEDLFWGLKGGFDNFGVVTKFTMKAYPQTEVWGGTIFVLPDSLDAANDGIAQFSANVTDPKAAIESAFTYYAGQVVLTIIIFYDAPMPPPGLFDGFLSIPGATQSLSTRSFLSMAHATSSDPGAPNVLFNGPQVKRVTKPLLQAIVNETKFWGDALTPYSASGLNIVPETFLPSIFSHGQHSAYPPERLAGLSPINMMFGWNDSSPAVQERFHDALVQSAAQLASVAAQDGQDSTDAAVYTNYALYGAPVGNYVRGKCKEVEEDQASV</sequence>
<dbReference type="InterPro" id="IPR016166">
    <property type="entry name" value="FAD-bd_PCMH"/>
</dbReference>
<dbReference type="AlphaFoldDB" id="A0A4Y9Z2M0"/>
<dbReference type="PROSITE" id="PS51387">
    <property type="entry name" value="FAD_PCMH"/>
    <property type="match status" value="1"/>
</dbReference>
<evidence type="ECO:0000256" key="2">
    <source>
        <dbReference type="ARBA" id="ARBA00022630"/>
    </source>
</evidence>
<keyword evidence="4" id="KW-0560">Oxidoreductase</keyword>
<evidence type="ECO:0000313" key="7">
    <source>
        <dbReference type="EMBL" id="TFY68762.1"/>
    </source>
</evidence>
<dbReference type="Pfam" id="PF01565">
    <property type="entry name" value="FAD_binding_4"/>
    <property type="match status" value="1"/>
</dbReference>
<keyword evidence="3" id="KW-0274">FAD</keyword>
<feature type="domain" description="FAD-binding PCMH-type" evidence="6">
    <location>
        <begin position="64"/>
        <end position="229"/>
    </location>
</feature>
<dbReference type="GO" id="GO:0071949">
    <property type="term" value="F:FAD binding"/>
    <property type="evidence" value="ECO:0007669"/>
    <property type="project" value="InterPro"/>
</dbReference>
<evidence type="ECO:0000259" key="6">
    <source>
        <dbReference type="PROSITE" id="PS51387"/>
    </source>
</evidence>
<dbReference type="PANTHER" id="PTHR42973">
    <property type="entry name" value="BINDING OXIDOREDUCTASE, PUTATIVE (AFU_ORTHOLOGUE AFUA_1G17690)-RELATED"/>
    <property type="match status" value="1"/>
</dbReference>
<proteinExistence type="inferred from homology"/>
<evidence type="ECO:0000256" key="3">
    <source>
        <dbReference type="ARBA" id="ARBA00022827"/>
    </source>
</evidence>
<dbReference type="Proteomes" id="UP000298327">
    <property type="component" value="Unassembled WGS sequence"/>
</dbReference>
<name>A0A4Y9Z2M0_9AGAM</name>
<evidence type="ECO:0000313" key="8">
    <source>
        <dbReference type="Proteomes" id="UP000298327"/>
    </source>
</evidence>
<dbReference type="InterPro" id="IPR036318">
    <property type="entry name" value="FAD-bd_PCMH-like_sf"/>
</dbReference>
<dbReference type="InterPro" id="IPR006094">
    <property type="entry name" value="Oxid_FAD_bind_N"/>
</dbReference>